<keyword evidence="2" id="KW-1185">Reference proteome</keyword>
<dbReference type="Proteomes" id="UP000789920">
    <property type="component" value="Unassembled WGS sequence"/>
</dbReference>
<comment type="caution">
    <text evidence="1">The sequence shown here is derived from an EMBL/GenBank/DDBJ whole genome shotgun (WGS) entry which is preliminary data.</text>
</comment>
<feature type="non-terminal residue" evidence="1">
    <location>
        <position position="133"/>
    </location>
</feature>
<proteinExistence type="predicted"/>
<gene>
    <name evidence="1" type="ORF">RPERSI_LOCUS26214</name>
</gene>
<feature type="non-terminal residue" evidence="1">
    <location>
        <position position="1"/>
    </location>
</feature>
<name>A0ACA9S2M0_9GLOM</name>
<dbReference type="EMBL" id="CAJVQC010088787">
    <property type="protein sequence ID" value="CAG8824323.1"/>
    <property type="molecule type" value="Genomic_DNA"/>
</dbReference>
<evidence type="ECO:0000313" key="2">
    <source>
        <dbReference type="Proteomes" id="UP000789920"/>
    </source>
</evidence>
<reference evidence="1" key="1">
    <citation type="submission" date="2021-06" db="EMBL/GenBank/DDBJ databases">
        <authorList>
            <person name="Kallberg Y."/>
            <person name="Tangrot J."/>
            <person name="Rosling A."/>
        </authorList>
    </citation>
    <scope>NUCLEOTIDE SEQUENCE</scope>
    <source>
        <strain evidence="1">MA461A</strain>
    </source>
</reference>
<accession>A0ACA9S2M0</accession>
<organism evidence="1 2">
    <name type="scientific">Racocetra persica</name>
    <dbReference type="NCBI Taxonomy" id="160502"/>
    <lineage>
        <taxon>Eukaryota</taxon>
        <taxon>Fungi</taxon>
        <taxon>Fungi incertae sedis</taxon>
        <taxon>Mucoromycota</taxon>
        <taxon>Glomeromycotina</taxon>
        <taxon>Glomeromycetes</taxon>
        <taxon>Diversisporales</taxon>
        <taxon>Gigasporaceae</taxon>
        <taxon>Racocetra</taxon>
    </lineage>
</organism>
<evidence type="ECO:0000313" key="1">
    <source>
        <dbReference type="EMBL" id="CAG8824323.1"/>
    </source>
</evidence>
<sequence>PYQFWQYVKDEVPELAYISQHIFFIVVNFASVERLFSDMEFIHSKRQNRFNRKKIIKIAQLRANQHIRKQEKVYKQANNVNIENEIISNECNTDEEESEEYDEEYDQVHKETDEIYNNRILYPANNPKTKWEL</sequence>
<protein>
    <submittedName>
        <fullName evidence="1">31456_t:CDS:1</fullName>
    </submittedName>
</protein>